<organism evidence="2 3">
    <name type="scientific">Cimex lectularius</name>
    <name type="common">Bed bug</name>
    <name type="synonym">Acanthia lectularia</name>
    <dbReference type="NCBI Taxonomy" id="79782"/>
    <lineage>
        <taxon>Eukaryota</taxon>
        <taxon>Metazoa</taxon>
        <taxon>Ecdysozoa</taxon>
        <taxon>Arthropoda</taxon>
        <taxon>Hexapoda</taxon>
        <taxon>Insecta</taxon>
        <taxon>Pterygota</taxon>
        <taxon>Neoptera</taxon>
        <taxon>Paraneoptera</taxon>
        <taxon>Hemiptera</taxon>
        <taxon>Heteroptera</taxon>
        <taxon>Panheteroptera</taxon>
        <taxon>Cimicomorpha</taxon>
        <taxon>Cimicidae</taxon>
        <taxon>Cimex</taxon>
    </lineage>
</organism>
<accession>A0A8I6SS55</accession>
<evidence type="ECO:0000256" key="1">
    <source>
        <dbReference type="SAM" id="MobiDB-lite"/>
    </source>
</evidence>
<protein>
    <submittedName>
        <fullName evidence="2">Uncharacterized protein</fullName>
    </submittedName>
</protein>
<dbReference type="AlphaFoldDB" id="A0A8I6SS55"/>
<proteinExistence type="predicted"/>
<name>A0A8I6SS55_CIMLE</name>
<feature type="compositionally biased region" description="Basic and acidic residues" evidence="1">
    <location>
        <begin position="110"/>
        <end position="120"/>
    </location>
</feature>
<dbReference type="Proteomes" id="UP000494040">
    <property type="component" value="Unassembled WGS sequence"/>
</dbReference>
<dbReference type="EnsemblMetazoa" id="XM_024230310.1">
    <property type="protein sequence ID" value="XP_024086078.1"/>
    <property type="gene ID" value="LOC106666990"/>
</dbReference>
<reference evidence="2" key="1">
    <citation type="submission" date="2022-01" db="UniProtKB">
        <authorList>
            <consortium name="EnsemblMetazoa"/>
        </authorList>
    </citation>
    <scope>IDENTIFICATION</scope>
</reference>
<evidence type="ECO:0000313" key="3">
    <source>
        <dbReference type="Proteomes" id="UP000494040"/>
    </source>
</evidence>
<keyword evidence="3" id="KW-1185">Reference proteome</keyword>
<evidence type="ECO:0000313" key="2">
    <source>
        <dbReference type="EnsemblMetazoa" id="XP_024086078.1"/>
    </source>
</evidence>
<sequence>MEALTEVSDSNDQILAWVPEHPGRRGNKKVVINSSEAELVLKSLMLEEPNGIRIFTVYKLQVLAIIESRLRFDTSLLRKGDIQMGPGPESTTVTERCGRPSQLTTSDSRGSADSKDGGEI</sequence>
<dbReference type="KEGG" id="clec:106666990"/>
<feature type="region of interest" description="Disordered" evidence="1">
    <location>
        <begin position="78"/>
        <end position="120"/>
    </location>
</feature>
<dbReference type="GeneID" id="106666990"/>
<dbReference type="RefSeq" id="XP_024086078.1">
    <property type="nucleotide sequence ID" value="XM_024230310.1"/>
</dbReference>